<feature type="chain" id="PRO_5040738142" evidence="1">
    <location>
        <begin position="31"/>
        <end position="399"/>
    </location>
</feature>
<dbReference type="CDD" id="cd01610">
    <property type="entry name" value="PAP2_like"/>
    <property type="match status" value="1"/>
</dbReference>
<dbReference type="Pfam" id="PF01569">
    <property type="entry name" value="PAP2"/>
    <property type="match status" value="1"/>
</dbReference>
<accession>A0A9X1VCQ2</accession>
<organism evidence="3 4">
    <name type="scientific">Hymenobacter cyanobacteriorum</name>
    <dbReference type="NCBI Taxonomy" id="2926463"/>
    <lineage>
        <taxon>Bacteria</taxon>
        <taxon>Pseudomonadati</taxon>
        <taxon>Bacteroidota</taxon>
        <taxon>Cytophagia</taxon>
        <taxon>Cytophagales</taxon>
        <taxon>Hymenobacteraceae</taxon>
        <taxon>Hymenobacter</taxon>
    </lineage>
</organism>
<feature type="domain" description="Phosphatidic acid phosphatase type 2/haloperoxidase" evidence="2">
    <location>
        <begin position="228"/>
        <end position="349"/>
    </location>
</feature>
<dbReference type="InterPro" id="IPR000326">
    <property type="entry name" value="PAP2/HPO"/>
</dbReference>
<proteinExistence type="predicted"/>
<dbReference type="SUPFAM" id="SSF48317">
    <property type="entry name" value="Acid phosphatase/Vanadium-dependent haloperoxidase"/>
    <property type="match status" value="1"/>
</dbReference>
<evidence type="ECO:0000259" key="2">
    <source>
        <dbReference type="Pfam" id="PF01569"/>
    </source>
</evidence>
<dbReference type="EMBL" id="JALBGC010000001">
    <property type="protein sequence ID" value="MCI1186739.1"/>
    <property type="molecule type" value="Genomic_DNA"/>
</dbReference>
<evidence type="ECO:0000256" key="1">
    <source>
        <dbReference type="SAM" id="SignalP"/>
    </source>
</evidence>
<dbReference type="RefSeq" id="WP_241935006.1">
    <property type="nucleotide sequence ID" value="NZ_JALBGC010000001.1"/>
</dbReference>
<dbReference type="Proteomes" id="UP001139193">
    <property type="component" value="Unassembled WGS sequence"/>
</dbReference>
<gene>
    <name evidence="3" type="ORF">MON38_04865</name>
</gene>
<evidence type="ECO:0000313" key="3">
    <source>
        <dbReference type="EMBL" id="MCI1186739.1"/>
    </source>
</evidence>
<keyword evidence="1" id="KW-0732">Signal</keyword>
<dbReference type="Gene3D" id="1.20.144.10">
    <property type="entry name" value="Phosphatidic acid phosphatase type 2/haloperoxidase"/>
    <property type="match status" value="1"/>
</dbReference>
<dbReference type="InterPro" id="IPR036938">
    <property type="entry name" value="PAP2/HPO_sf"/>
</dbReference>
<reference evidence="3" key="1">
    <citation type="submission" date="2022-03" db="EMBL/GenBank/DDBJ databases">
        <title>Bacterial whole genome sequence for Hymenobacter sp. DH14.</title>
        <authorList>
            <person name="Le V."/>
        </authorList>
    </citation>
    <scope>NUCLEOTIDE SEQUENCE</scope>
    <source>
        <strain evidence="3">DH14</strain>
    </source>
</reference>
<evidence type="ECO:0000313" key="4">
    <source>
        <dbReference type="Proteomes" id="UP001139193"/>
    </source>
</evidence>
<comment type="caution">
    <text evidence="3">The sequence shown here is derived from an EMBL/GenBank/DDBJ whole genome shotgun (WGS) entry which is preliminary data.</text>
</comment>
<dbReference type="AlphaFoldDB" id="A0A9X1VCQ2"/>
<feature type="signal peptide" evidence="1">
    <location>
        <begin position="1"/>
        <end position="30"/>
    </location>
</feature>
<sequence length="399" mass="44002">MSFFTLCRSQRLFAPLFLGLIISSARTALAAPAAVDTIFTASPPDTTRAAVPMAGSIAAHKAVVTGRIATEPHIHPRDANGRITDYTVAPGVTWHYDKPKPFEWAYHIPRDLGQFPKFAFQSKNKETLLGIAAGSVALWAFDQVILDGAQRFGRSINLKAASTQKTLVYIPFRIGSANLPFEFNVPDNLNSTFYYLGDGWTHLAVASSFWIYGGIKKDNRALRTSSQLGEAIFSTGLVVQTMKRLTGRQSPYVATQPRGEWNFFPSYSTYQSYVPNYDAFPTGHLATAMATVTVIAENYPEYRFVRPVGYSLMGLLGYAMLNNGVHWASDYPVGIALGYAFAKIAVRNGRTRVEAPADSSTANGTGFRVMPRPKPWFRRGQFAPYTYGPFTGASWSIRL</sequence>
<name>A0A9X1VCQ2_9BACT</name>
<keyword evidence="4" id="KW-1185">Reference proteome</keyword>
<protein>
    <submittedName>
        <fullName evidence="3">Phosphatase PAP2 family protein</fullName>
    </submittedName>
</protein>